<evidence type="ECO:0000256" key="1">
    <source>
        <dbReference type="SAM" id="MobiDB-lite"/>
    </source>
</evidence>
<evidence type="ECO:0000313" key="3">
    <source>
        <dbReference type="Proteomes" id="UP000297814"/>
    </source>
</evidence>
<protein>
    <submittedName>
        <fullName evidence="2">Uncharacterized protein</fullName>
    </submittedName>
</protein>
<dbReference type="Proteomes" id="UP000297814">
    <property type="component" value="Unassembled WGS sequence"/>
</dbReference>
<dbReference type="EMBL" id="PQXK01000009">
    <property type="protein sequence ID" value="TGO42396.1"/>
    <property type="molecule type" value="Genomic_DNA"/>
</dbReference>
<feature type="region of interest" description="Disordered" evidence="1">
    <location>
        <begin position="52"/>
        <end position="91"/>
    </location>
</feature>
<comment type="caution">
    <text evidence="2">The sequence shown here is derived from an EMBL/GenBank/DDBJ whole genome shotgun (WGS) entry which is preliminary data.</text>
</comment>
<sequence>MSFGTSTPRICNERYYYVQDPAVRNLFQQLPLIINIEAVLRMEFRQCGIHHRGAPPALSVGKELGGSDGMIEHDSGSDERSRYELSTSYSG</sequence>
<evidence type="ECO:0000313" key="2">
    <source>
        <dbReference type="EMBL" id="TGO42396.1"/>
    </source>
</evidence>
<proteinExistence type="predicted"/>
<name>A0A4Z1GZP0_9HELO</name>
<feature type="compositionally biased region" description="Basic and acidic residues" evidence="1">
    <location>
        <begin position="70"/>
        <end position="83"/>
    </location>
</feature>
<keyword evidence="3" id="KW-1185">Reference proteome</keyword>
<gene>
    <name evidence="2" type="ORF">BHYA_0009g00750</name>
</gene>
<reference evidence="2 3" key="1">
    <citation type="submission" date="2017-12" db="EMBL/GenBank/DDBJ databases">
        <title>Comparative genomics of Botrytis spp.</title>
        <authorList>
            <person name="Valero-Jimenez C.A."/>
            <person name="Tapia P."/>
            <person name="Veloso J."/>
            <person name="Silva-Moreno E."/>
            <person name="Staats M."/>
            <person name="Valdes J.H."/>
            <person name="Van Kan J.A.L."/>
        </authorList>
    </citation>
    <scope>NUCLEOTIDE SEQUENCE [LARGE SCALE GENOMIC DNA]</scope>
    <source>
        <strain evidence="2 3">Bh0001</strain>
    </source>
</reference>
<dbReference type="AlphaFoldDB" id="A0A4Z1GZP0"/>
<organism evidence="2 3">
    <name type="scientific">Botrytis hyacinthi</name>
    <dbReference type="NCBI Taxonomy" id="278943"/>
    <lineage>
        <taxon>Eukaryota</taxon>
        <taxon>Fungi</taxon>
        <taxon>Dikarya</taxon>
        <taxon>Ascomycota</taxon>
        <taxon>Pezizomycotina</taxon>
        <taxon>Leotiomycetes</taxon>
        <taxon>Helotiales</taxon>
        <taxon>Sclerotiniaceae</taxon>
        <taxon>Botrytis</taxon>
    </lineage>
</organism>
<accession>A0A4Z1GZP0</accession>